<name>A0AA37NJ64_9BACT</name>
<comment type="caution">
    <text evidence="5">The sequence shown here is derived from an EMBL/GenBank/DDBJ whole genome shotgun (WGS) entry which is preliminary data.</text>
</comment>
<dbReference type="Proteomes" id="UP001055104">
    <property type="component" value="Unassembled WGS sequence"/>
</dbReference>
<organism evidence="5 6">
    <name type="scientific">Phocaeicola dorei</name>
    <dbReference type="NCBI Taxonomy" id="357276"/>
    <lineage>
        <taxon>Bacteria</taxon>
        <taxon>Pseudomonadati</taxon>
        <taxon>Bacteroidota</taxon>
        <taxon>Bacteroidia</taxon>
        <taxon>Bacteroidales</taxon>
        <taxon>Bacteroidaceae</taxon>
        <taxon>Phocaeicola</taxon>
    </lineage>
</organism>
<feature type="binding site" evidence="4">
    <location>
        <position position="225"/>
    </location>
    <ligand>
        <name>substrate</name>
    </ligand>
</feature>
<dbReference type="InterPro" id="IPR052369">
    <property type="entry name" value="UG_Glycosaminoglycan_Hydrolase"/>
</dbReference>
<feature type="active site" description="Nucleophile" evidence="3">
    <location>
        <position position="90"/>
    </location>
</feature>
<evidence type="ECO:0000256" key="3">
    <source>
        <dbReference type="PIRSR" id="PIRSR610905-1"/>
    </source>
</evidence>
<dbReference type="Gene3D" id="1.50.10.10">
    <property type="match status" value="1"/>
</dbReference>
<dbReference type="GO" id="GO:0000272">
    <property type="term" value="P:polysaccharide catabolic process"/>
    <property type="evidence" value="ECO:0007669"/>
    <property type="project" value="TreeGrafter"/>
</dbReference>
<feature type="binding site" evidence="4">
    <location>
        <position position="149"/>
    </location>
    <ligand>
        <name>substrate</name>
    </ligand>
</feature>
<evidence type="ECO:0000256" key="4">
    <source>
        <dbReference type="PIRSR" id="PIRSR610905-2"/>
    </source>
</evidence>
<evidence type="ECO:0000313" key="5">
    <source>
        <dbReference type="EMBL" id="GKH81147.1"/>
    </source>
</evidence>
<dbReference type="InterPro" id="IPR010905">
    <property type="entry name" value="Glyco_hydro_88"/>
</dbReference>
<dbReference type="PANTHER" id="PTHR36845">
    <property type="entry name" value="HYDROLASE, PUTATIVE (AFU_ORTHOLOGUE AFUA_7G05090)-RELATED"/>
    <property type="match status" value="1"/>
</dbReference>
<dbReference type="InterPro" id="IPR012341">
    <property type="entry name" value="6hp_glycosidase-like_sf"/>
</dbReference>
<dbReference type="AlphaFoldDB" id="A0AA37NJ64"/>
<feature type="binding site" evidence="4">
    <location>
        <position position="90"/>
    </location>
    <ligand>
        <name>substrate</name>
    </ligand>
</feature>
<dbReference type="Pfam" id="PF07470">
    <property type="entry name" value="Glyco_hydro_88"/>
    <property type="match status" value="1"/>
</dbReference>
<protein>
    <submittedName>
        <fullName evidence="5">Glucuronyl hydrolase</fullName>
    </submittedName>
</protein>
<proteinExistence type="inferred from homology"/>
<dbReference type="PANTHER" id="PTHR36845:SF1">
    <property type="entry name" value="HYDROLASE, PUTATIVE (AFU_ORTHOLOGUE AFUA_7G05090)-RELATED"/>
    <property type="match status" value="1"/>
</dbReference>
<dbReference type="InterPro" id="IPR008928">
    <property type="entry name" value="6-hairpin_glycosidase_sf"/>
</dbReference>
<sequence>MAEVIERGLEVSKRQAVFLAKEVENQKGRLPRTYEGGELKTSDYRAWISGFFPGVLWYLYENTPTDELKRYAELYTERVESAKDMTTTHDLGFMLYCSFGNGYRLAKNPYYLEVMTVGAESLTTRYDERVKAIKSWNSNEKWQFPVIIDNMMNLEFLFFLAKTTGEKRLMNMADSHAQTTLRHHFRDDYSCYHVVSYDTLSGQPHFKGTHQGYADNSAWARGQAWALYGYTMMYRETGKTEYLEQARKVASYIKNHPNLPDDKIPYWDFDAPDIPAAPRDASAAAVMASGLIELSQLDKSKEGADWLELAEMQIRSLSSPEYLAEPETNGGFILKHSVGNYNKNSEVDVPLSYADYYYVEALLRLKKLQNEN</sequence>
<accession>A0AA37NJ64</accession>
<comment type="similarity">
    <text evidence="2">Belongs to the glycosyl hydrolase 88 family.</text>
</comment>
<evidence type="ECO:0000313" key="6">
    <source>
        <dbReference type="Proteomes" id="UP001055104"/>
    </source>
</evidence>
<dbReference type="SUPFAM" id="SSF48208">
    <property type="entry name" value="Six-hairpin glycosidases"/>
    <property type="match status" value="1"/>
</dbReference>
<gene>
    <name evidence="5" type="ORF">CE91St7_20310</name>
</gene>
<keyword evidence="1 5" id="KW-0378">Hydrolase</keyword>
<dbReference type="EMBL" id="BQOB01000001">
    <property type="protein sequence ID" value="GKH81147.1"/>
    <property type="molecule type" value="Genomic_DNA"/>
</dbReference>
<feature type="active site" description="Proton donor" evidence="3">
    <location>
        <position position="149"/>
    </location>
</feature>
<reference evidence="5" key="1">
    <citation type="submission" date="2022-01" db="EMBL/GenBank/DDBJ databases">
        <title>Novel bile acid biosynthetic pathways are enriched in the microbiome of centenarians.</title>
        <authorList>
            <person name="Sato Y."/>
            <person name="Atarashi K."/>
            <person name="Plichta R.D."/>
            <person name="Arai Y."/>
            <person name="Sasajima S."/>
            <person name="Kearney M.S."/>
            <person name="Suda W."/>
            <person name="Takeshita K."/>
            <person name="Sasaki T."/>
            <person name="Okamoto S."/>
            <person name="Skelly N.A."/>
            <person name="Okamura Y."/>
            <person name="Vlamakis H."/>
            <person name="Li Y."/>
            <person name="Tanoue T."/>
            <person name="Takei H."/>
            <person name="Nittono H."/>
            <person name="Narushima S."/>
            <person name="Irie J."/>
            <person name="Itoh H."/>
            <person name="Moriya K."/>
            <person name="Sugiura Y."/>
            <person name="Suematsu M."/>
            <person name="Moritoki N."/>
            <person name="Shibata S."/>
            <person name="Littman R.D."/>
            <person name="Fischbach A.M."/>
            <person name="Uwamino Y."/>
            <person name="Inoue T."/>
            <person name="Honda A."/>
            <person name="Hattori M."/>
            <person name="Murai T."/>
            <person name="Xavier J.R."/>
            <person name="Hirose N."/>
            <person name="Honda K."/>
        </authorList>
    </citation>
    <scope>NUCLEOTIDE SEQUENCE</scope>
    <source>
        <strain evidence="5">CE91-St7</strain>
    </source>
</reference>
<feature type="binding site" evidence="4">
    <location>
        <position position="209"/>
    </location>
    <ligand>
        <name>substrate</name>
    </ligand>
</feature>
<feature type="binding site" evidence="4">
    <location>
        <position position="221"/>
    </location>
    <ligand>
        <name>substrate</name>
    </ligand>
</feature>
<dbReference type="GO" id="GO:0052757">
    <property type="term" value="F:chondroitin hydrolase activity"/>
    <property type="evidence" value="ECO:0007669"/>
    <property type="project" value="TreeGrafter"/>
</dbReference>
<evidence type="ECO:0000256" key="2">
    <source>
        <dbReference type="ARBA" id="ARBA00038358"/>
    </source>
</evidence>
<evidence type="ECO:0000256" key="1">
    <source>
        <dbReference type="ARBA" id="ARBA00022801"/>
    </source>
</evidence>